<dbReference type="InterPro" id="IPR022742">
    <property type="entry name" value="Hydrolase_4"/>
</dbReference>
<evidence type="ECO:0000259" key="1">
    <source>
        <dbReference type="Pfam" id="PF12146"/>
    </source>
</evidence>
<sequence length="268" mass="28924">MVGAAPEGSAPRAHVVAVHGYLTSMSWGFFPVLAEELAQRGIATVLFDLSGGGVRGTDRGRSWALDDEVGFATNTYAQELDDVAAVTELVRSGCVPGVDPTRGALFGHSRGAAMALVHASEVGGYRAVVGWSAGGHVGRYDPDRLVEWAENGVLEVRLADGRTWKLERDLFHDFTENAGRYDLRAAARRFDGPLLIVNGARDRATTQDEARAFVAAIESTRVAPTTLHLVDGAGHNFGARADTWRARERRPTLREALDVTLGFLERSL</sequence>
<feature type="domain" description="Serine aminopeptidase S33" evidence="1">
    <location>
        <begin position="10"/>
        <end position="138"/>
    </location>
</feature>
<name>A0A518D553_9BACT</name>
<dbReference type="Gene3D" id="3.40.50.1820">
    <property type="entry name" value="alpha/beta hydrolase"/>
    <property type="match status" value="1"/>
</dbReference>
<dbReference type="EMBL" id="CP036290">
    <property type="protein sequence ID" value="QDU86605.1"/>
    <property type="molecule type" value="Genomic_DNA"/>
</dbReference>
<gene>
    <name evidence="2" type="ORF">Pla163_37560</name>
</gene>
<accession>A0A518D553</accession>
<dbReference type="Proteomes" id="UP000319342">
    <property type="component" value="Chromosome"/>
</dbReference>
<dbReference type="PANTHER" id="PTHR43265:SF1">
    <property type="entry name" value="ESTERASE ESTD"/>
    <property type="match status" value="1"/>
</dbReference>
<evidence type="ECO:0000313" key="3">
    <source>
        <dbReference type="Proteomes" id="UP000319342"/>
    </source>
</evidence>
<reference evidence="2 3" key="1">
    <citation type="submission" date="2019-02" db="EMBL/GenBank/DDBJ databases">
        <title>Deep-cultivation of Planctomycetes and their phenomic and genomic characterization uncovers novel biology.</title>
        <authorList>
            <person name="Wiegand S."/>
            <person name="Jogler M."/>
            <person name="Boedeker C."/>
            <person name="Pinto D."/>
            <person name="Vollmers J."/>
            <person name="Rivas-Marin E."/>
            <person name="Kohn T."/>
            <person name="Peeters S.H."/>
            <person name="Heuer A."/>
            <person name="Rast P."/>
            <person name="Oberbeckmann S."/>
            <person name="Bunk B."/>
            <person name="Jeske O."/>
            <person name="Meyerdierks A."/>
            <person name="Storesund J.E."/>
            <person name="Kallscheuer N."/>
            <person name="Luecker S."/>
            <person name="Lage O.M."/>
            <person name="Pohl T."/>
            <person name="Merkel B.J."/>
            <person name="Hornburger P."/>
            <person name="Mueller R.-W."/>
            <person name="Bruemmer F."/>
            <person name="Labrenz M."/>
            <person name="Spormann A.M."/>
            <person name="Op den Camp H."/>
            <person name="Overmann J."/>
            <person name="Amann R."/>
            <person name="Jetten M.S.M."/>
            <person name="Mascher T."/>
            <person name="Medema M.H."/>
            <person name="Devos D.P."/>
            <person name="Kaster A.-K."/>
            <person name="Ovreas L."/>
            <person name="Rohde M."/>
            <person name="Galperin M.Y."/>
            <person name="Jogler C."/>
        </authorList>
    </citation>
    <scope>NUCLEOTIDE SEQUENCE [LARGE SCALE GENOMIC DNA]</scope>
    <source>
        <strain evidence="2 3">Pla163</strain>
    </source>
</reference>
<protein>
    <submittedName>
        <fullName evidence="2">Alpha/beta hydrolase family protein</fullName>
    </submittedName>
</protein>
<organism evidence="2 3">
    <name type="scientific">Rohdeia mirabilis</name>
    <dbReference type="NCBI Taxonomy" id="2528008"/>
    <lineage>
        <taxon>Bacteria</taxon>
        <taxon>Pseudomonadati</taxon>
        <taxon>Planctomycetota</taxon>
        <taxon>Planctomycetia</taxon>
        <taxon>Planctomycetia incertae sedis</taxon>
        <taxon>Rohdeia</taxon>
    </lineage>
</organism>
<dbReference type="SUPFAM" id="SSF53474">
    <property type="entry name" value="alpha/beta-Hydrolases"/>
    <property type="match status" value="1"/>
</dbReference>
<dbReference type="AlphaFoldDB" id="A0A518D553"/>
<keyword evidence="2" id="KW-0378">Hydrolase</keyword>
<keyword evidence="3" id="KW-1185">Reference proteome</keyword>
<dbReference type="GO" id="GO:0052689">
    <property type="term" value="F:carboxylic ester hydrolase activity"/>
    <property type="evidence" value="ECO:0007669"/>
    <property type="project" value="TreeGrafter"/>
</dbReference>
<dbReference type="InterPro" id="IPR029058">
    <property type="entry name" value="AB_hydrolase_fold"/>
</dbReference>
<dbReference type="InterPro" id="IPR053145">
    <property type="entry name" value="AB_hydrolase_Est10"/>
</dbReference>
<evidence type="ECO:0000313" key="2">
    <source>
        <dbReference type="EMBL" id="QDU86605.1"/>
    </source>
</evidence>
<dbReference type="PANTHER" id="PTHR43265">
    <property type="entry name" value="ESTERASE ESTD"/>
    <property type="match status" value="1"/>
</dbReference>
<dbReference type="Pfam" id="PF12146">
    <property type="entry name" value="Hydrolase_4"/>
    <property type="match status" value="1"/>
</dbReference>
<proteinExistence type="predicted"/>